<comment type="caution">
    <text evidence="1">The sequence shown here is derived from an EMBL/GenBank/DDBJ whole genome shotgun (WGS) entry which is preliminary data.</text>
</comment>
<evidence type="ECO:0000313" key="1">
    <source>
        <dbReference type="EMBL" id="OLO77889.1"/>
    </source>
</evidence>
<sequence length="178" mass="19976">MNTHQTNNDPTFRIYPVEQGVAIIRAIAEHRWPMHLNEAFALRDQFGWKPAPDDETIFTTPVSSGDEDGFIGIDVENKNLAAEVRFRLSSRLPQDTPPEIQVRIQNAYASYISAFNSLYGAGDSESDQDVAITQWYLPSRANMAIAATRRFLSTTIESPATTDLAEAQQRYFDEGGEM</sequence>
<organism evidence="1 2">
    <name type="scientific">Actinomyces oris</name>
    <dbReference type="NCBI Taxonomy" id="544580"/>
    <lineage>
        <taxon>Bacteria</taxon>
        <taxon>Bacillati</taxon>
        <taxon>Actinomycetota</taxon>
        <taxon>Actinomycetes</taxon>
        <taxon>Actinomycetales</taxon>
        <taxon>Actinomycetaceae</taxon>
        <taxon>Actinomyces</taxon>
    </lineage>
</organism>
<gene>
    <name evidence="1" type="ORF">BKH15_04645</name>
</gene>
<reference evidence="1 2" key="1">
    <citation type="submission" date="2016-12" db="EMBL/GenBank/DDBJ databases">
        <title>Genomic comparison of strains in the 'Actinomyces naeslundii' group.</title>
        <authorList>
            <person name="Mughal S.R."/>
            <person name="Do T."/>
            <person name="Gilbert S.C."/>
            <person name="Witherden E.A."/>
            <person name="Didelot X."/>
            <person name="Beighton D."/>
        </authorList>
    </citation>
    <scope>NUCLEOTIDE SEQUENCE [LARGE SCALE GENOMIC DNA]</scope>
    <source>
        <strain evidence="1 2">G53E</strain>
    </source>
</reference>
<proteinExistence type="predicted"/>
<dbReference type="Proteomes" id="UP000186769">
    <property type="component" value="Unassembled WGS sequence"/>
</dbReference>
<dbReference type="InterPro" id="IPR046268">
    <property type="entry name" value="DUF6301"/>
</dbReference>
<protein>
    <submittedName>
        <fullName evidence="1">Uncharacterized protein</fullName>
    </submittedName>
</protein>
<dbReference type="AlphaFoldDB" id="A0A1Q8XC27"/>
<name>A0A1Q8XC27_9ACTO</name>
<dbReference type="Pfam" id="PF19818">
    <property type="entry name" value="DUF6301"/>
    <property type="match status" value="1"/>
</dbReference>
<dbReference type="EMBL" id="MSKW01000010">
    <property type="protein sequence ID" value="OLO77889.1"/>
    <property type="molecule type" value="Genomic_DNA"/>
</dbReference>
<accession>A0A1Q8XC27</accession>
<evidence type="ECO:0000313" key="2">
    <source>
        <dbReference type="Proteomes" id="UP000186769"/>
    </source>
</evidence>
<dbReference type="RefSeq" id="WP_009407796.1">
    <property type="nucleotide sequence ID" value="NZ_CAUQNZ010000018.1"/>
</dbReference>